<dbReference type="InterPro" id="IPR011009">
    <property type="entry name" value="Kinase-like_dom_sf"/>
</dbReference>
<evidence type="ECO:0000313" key="3">
    <source>
        <dbReference type="Proteomes" id="UP000037505"/>
    </source>
</evidence>
<dbReference type="InterPro" id="IPR002575">
    <property type="entry name" value="Aminoglycoside_PTrfase"/>
</dbReference>
<gene>
    <name evidence="2" type="ORF">ANOM_003744</name>
</gene>
<keyword evidence="3" id="KW-1185">Reference proteome</keyword>
<dbReference type="Pfam" id="PF01636">
    <property type="entry name" value="APH"/>
    <property type="match status" value="1"/>
</dbReference>
<organism evidence="2 3">
    <name type="scientific">Aspergillus nomiae NRRL (strain ATCC 15546 / NRRL 13137 / CBS 260.88 / M93)</name>
    <dbReference type="NCBI Taxonomy" id="1509407"/>
    <lineage>
        <taxon>Eukaryota</taxon>
        <taxon>Fungi</taxon>
        <taxon>Dikarya</taxon>
        <taxon>Ascomycota</taxon>
        <taxon>Pezizomycotina</taxon>
        <taxon>Eurotiomycetes</taxon>
        <taxon>Eurotiomycetidae</taxon>
        <taxon>Eurotiales</taxon>
        <taxon>Aspergillaceae</taxon>
        <taxon>Aspergillus</taxon>
        <taxon>Aspergillus subgen. Circumdati</taxon>
    </lineage>
</organism>
<proteinExistence type="predicted"/>
<protein>
    <recommendedName>
        <fullName evidence="1">Aminoglycoside phosphotransferase domain-containing protein</fullName>
    </recommendedName>
</protein>
<dbReference type="AlphaFoldDB" id="A0A0L1J828"/>
<sequence length="331" mass="37225">MDDRKIVIARIPNPNASPPFYTTASEVAMMEFVRTILDIPVPKLYSWSTSNENNVGTEYILMEEAAGQPLEKVWDRISPDLKLDTMKELVLIEAKLLSLSFSHYGNIYFASDAVEGAVPAEIISDVPPKLKAKALKTFTIGPSVERDFWKKERSEMQLDRGPWLTALEYATSVGRREISWIKKYAIPKASDDPLLVSAAQNDPGAHIQLLEKYLTVAPCLLKIDRQLTRSILWHTDLHSSNLFVDNGHITAVIDWQGSWAGPILLQAKASPLVDYQGPMLFKRPDNFDTLDDEHKAQVKQQISKSSLFQLYLLETEENNPGLARRSGRSAT</sequence>
<dbReference type="GO" id="GO:0005739">
    <property type="term" value="C:mitochondrion"/>
    <property type="evidence" value="ECO:0007669"/>
    <property type="project" value="TreeGrafter"/>
</dbReference>
<dbReference type="OrthoDB" id="2968323at2759"/>
<dbReference type="PANTHER" id="PTHR36091">
    <property type="entry name" value="ALTERED INHERITANCE OF MITOCHONDRIA PROTEIN 9, MITOCHONDRIAL"/>
    <property type="match status" value="1"/>
</dbReference>
<evidence type="ECO:0000313" key="2">
    <source>
        <dbReference type="EMBL" id="KNG87845.1"/>
    </source>
</evidence>
<dbReference type="SUPFAM" id="SSF56112">
    <property type="entry name" value="Protein kinase-like (PK-like)"/>
    <property type="match status" value="1"/>
</dbReference>
<name>A0A0L1J828_ASPN3</name>
<dbReference type="GeneID" id="26805548"/>
<dbReference type="Gene3D" id="3.90.1200.10">
    <property type="match status" value="1"/>
</dbReference>
<dbReference type="PANTHER" id="PTHR36091:SF2">
    <property type="entry name" value="AMINOGLYCOSIDE PHOSPHOTRANSFERASE DOMAIN-CONTAINING PROTEIN"/>
    <property type="match status" value="1"/>
</dbReference>
<dbReference type="Proteomes" id="UP000037505">
    <property type="component" value="Unassembled WGS sequence"/>
</dbReference>
<dbReference type="EMBL" id="JNOM01000068">
    <property type="protein sequence ID" value="KNG87845.1"/>
    <property type="molecule type" value="Genomic_DNA"/>
</dbReference>
<dbReference type="InterPro" id="IPR051035">
    <property type="entry name" value="Mito_inheritance_9"/>
</dbReference>
<feature type="domain" description="Aminoglycoside phosphotransferase" evidence="1">
    <location>
        <begin position="222"/>
        <end position="263"/>
    </location>
</feature>
<accession>A0A0L1J828</accession>
<evidence type="ECO:0000259" key="1">
    <source>
        <dbReference type="Pfam" id="PF01636"/>
    </source>
</evidence>
<dbReference type="RefSeq" id="XP_015408768.1">
    <property type="nucleotide sequence ID" value="XM_015549001.1"/>
</dbReference>
<dbReference type="STRING" id="1509407.A0A0L1J828"/>
<reference evidence="2 3" key="1">
    <citation type="submission" date="2014-06" db="EMBL/GenBank/DDBJ databases">
        <title>The Genome of the Aflatoxigenic Filamentous Fungus Aspergillus nomius.</title>
        <authorList>
            <person name="Moore M.G."/>
            <person name="Shannon B.M."/>
            <person name="Brian M.M."/>
        </authorList>
    </citation>
    <scope>NUCLEOTIDE SEQUENCE [LARGE SCALE GENOMIC DNA]</scope>
    <source>
        <strain evidence="2 3">NRRL 13137</strain>
    </source>
</reference>
<comment type="caution">
    <text evidence="2">The sequence shown here is derived from an EMBL/GenBank/DDBJ whole genome shotgun (WGS) entry which is preliminary data.</text>
</comment>